<sequence>MMTWLPQNDATMSWLRGEAQRGNISACSAERLIGASLDPYLYDFVKRKGMTLSDAVKKLDDVDRQRSSPNQRQVVQRVVDAVKQHVQKAAAARQRPAAPRRAAPSSSVELVTTPRPADAGNWDRAAAKVNAEFKVASPR</sequence>
<evidence type="ECO:0000256" key="1">
    <source>
        <dbReference type="SAM" id="MobiDB-lite"/>
    </source>
</evidence>
<comment type="caution">
    <text evidence="2">The sequence shown here is derived from an EMBL/GenBank/DDBJ whole genome shotgun (WGS) entry which is preliminary data.</text>
</comment>
<dbReference type="AlphaFoldDB" id="A0A844T6A5"/>
<protein>
    <submittedName>
        <fullName evidence="2">Uncharacterized protein</fullName>
    </submittedName>
</protein>
<keyword evidence="3" id="KW-1185">Reference proteome</keyword>
<dbReference type="Proteomes" id="UP000436468">
    <property type="component" value="Unassembled WGS sequence"/>
</dbReference>
<accession>A0A844T6A5</accession>
<feature type="region of interest" description="Disordered" evidence="1">
    <location>
        <begin position="86"/>
        <end position="123"/>
    </location>
</feature>
<reference evidence="2 3" key="1">
    <citation type="submission" date="2019-12" db="EMBL/GenBank/DDBJ databases">
        <title>Draft genome sequences Bradyrhizobium cajani AMBPC1010, Bradyrhizobium pachyrhizi AMBPC1040 and Bradyrhizobium yuanmingense ALSPC3051, three plant growth promoting strains isolated from nodules of Cajanus cajan L. in Dominican Republic.</title>
        <authorList>
            <person name="Flores-Felix J.D."/>
            <person name="Araujo J."/>
            <person name="Diaz-Alcantara C."/>
            <person name="Gonzalez-Andres F."/>
            <person name="Velazquez E."/>
        </authorList>
    </citation>
    <scope>NUCLEOTIDE SEQUENCE [LARGE SCALE GENOMIC DNA]</scope>
    <source>
        <strain evidence="2 3">1040</strain>
    </source>
</reference>
<evidence type="ECO:0000313" key="2">
    <source>
        <dbReference type="EMBL" id="MVT71062.1"/>
    </source>
</evidence>
<dbReference type="RefSeq" id="WP_157348705.1">
    <property type="nucleotide sequence ID" value="NZ_WQNF01000059.1"/>
</dbReference>
<proteinExistence type="predicted"/>
<dbReference type="EMBL" id="WQNF01000059">
    <property type="protein sequence ID" value="MVT71062.1"/>
    <property type="molecule type" value="Genomic_DNA"/>
</dbReference>
<organism evidence="2 3">
    <name type="scientific">Bradyrhizobium pachyrhizi</name>
    <dbReference type="NCBI Taxonomy" id="280333"/>
    <lineage>
        <taxon>Bacteria</taxon>
        <taxon>Pseudomonadati</taxon>
        <taxon>Pseudomonadota</taxon>
        <taxon>Alphaproteobacteria</taxon>
        <taxon>Hyphomicrobiales</taxon>
        <taxon>Nitrobacteraceae</taxon>
        <taxon>Bradyrhizobium</taxon>
    </lineage>
</organism>
<name>A0A844T6A5_9BRAD</name>
<gene>
    <name evidence="2" type="ORF">GPL21_39150</name>
</gene>
<evidence type="ECO:0000313" key="3">
    <source>
        <dbReference type="Proteomes" id="UP000436468"/>
    </source>
</evidence>
<feature type="compositionally biased region" description="Low complexity" evidence="1">
    <location>
        <begin position="87"/>
        <end position="107"/>
    </location>
</feature>